<sequence length="255" mass="28275">MTSLEDEANSANDMASDDESEDDVTELPEEEPDHDVTEVEEPSIEDMTSLNAADVDMSYAQDDLDDFLKLTSGPGSHIPETRNGWRLKLKETIKTEASYALLLYTLTDTARRRLPDIEHQANEATQLLNGNAPRAEGPMVSTRAAAVMIPSIGTQTMLWARVSGFPWWPARLHTALNPEFERVLKERSEVLIVFVGEAHKYHLPETSVAPFLGNDEDPHMPKQGKSPVTKKELQMAINTALSIIRTAPPAEEPVS</sequence>
<dbReference type="SUPFAM" id="SSF63748">
    <property type="entry name" value="Tudor/PWWP/MBT"/>
    <property type="match status" value="1"/>
</dbReference>
<organism evidence="3">
    <name type="scientific">Octactis speculum</name>
    <dbReference type="NCBI Taxonomy" id="3111310"/>
    <lineage>
        <taxon>Eukaryota</taxon>
        <taxon>Sar</taxon>
        <taxon>Stramenopiles</taxon>
        <taxon>Ochrophyta</taxon>
        <taxon>Dictyochophyceae</taxon>
        <taxon>Dictyochales</taxon>
        <taxon>Dictyochaceae</taxon>
        <taxon>Octactis</taxon>
    </lineage>
</organism>
<gene>
    <name evidence="3" type="ORF">DSPE1174_LOCUS15545</name>
</gene>
<dbReference type="EMBL" id="HBGS01030474">
    <property type="protein sequence ID" value="CAD9428931.1"/>
    <property type="molecule type" value="Transcribed_RNA"/>
</dbReference>
<dbReference type="InterPro" id="IPR000313">
    <property type="entry name" value="PWWP_dom"/>
</dbReference>
<accession>A0A7S2CLH6</accession>
<feature type="region of interest" description="Disordered" evidence="1">
    <location>
        <begin position="1"/>
        <end position="45"/>
    </location>
</feature>
<name>A0A7S2CLH6_9STRA</name>
<dbReference type="AlphaFoldDB" id="A0A7S2CLH6"/>
<dbReference type="CDD" id="cd05162">
    <property type="entry name" value="PWWP"/>
    <property type="match status" value="1"/>
</dbReference>
<dbReference type="PROSITE" id="PS50812">
    <property type="entry name" value="PWWP"/>
    <property type="match status" value="1"/>
</dbReference>
<protein>
    <recommendedName>
        <fullName evidence="2">PWWP domain-containing protein</fullName>
    </recommendedName>
</protein>
<evidence type="ECO:0000313" key="3">
    <source>
        <dbReference type="EMBL" id="CAD9428931.1"/>
    </source>
</evidence>
<proteinExistence type="predicted"/>
<reference evidence="3" key="1">
    <citation type="submission" date="2021-01" db="EMBL/GenBank/DDBJ databases">
        <authorList>
            <person name="Corre E."/>
            <person name="Pelletier E."/>
            <person name="Niang G."/>
            <person name="Scheremetjew M."/>
            <person name="Finn R."/>
            <person name="Kale V."/>
            <person name="Holt S."/>
            <person name="Cochrane G."/>
            <person name="Meng A."/>
            <person name="Brown T."/>
            <person name="Cohen L."/>
        </authorList>
    </citation>
    <scope>NUCLEOTIDE SEQUENCE</scope>
    <source>
        <strain evidence="3">CCMP1381</strain>
    </source>
</reference>
<feature type="domain" description="PWWP" evidence="2">
    <location>
        <begin position="154"/>
        <end position="214"/>
    </location>
</feature>
<evidence type="ECO:0000256" key="1">
    <source>
        <dbReference type="SAM" id="MobiDB-lite"/>
    </source>
</evidence>
<feature type="compositionally biased region" description="Acidic residues" evidence="1">
    <location>
        <begin position="15"/>
        <end position="44"/>
    </location>
</feature>
<dbReference type="Pfam" id="PF00855">
    <property type="entry name" value="PWWP"/>
    <property type="match status" value="1"/>
</dbReference>
<dbReference type="Gene3D" id="2.30.30.140">
    <property type="match status" value="1"/>
</dbReference>
<evidence type="ECO:0000259" key="2">
    <source>
        <dbReference type="PROSITE" id="PS50812"/>
    </source>
</evidence>